<evidence type="ECO:0000256" key="1">
    <source>
        <dbReference type="ARBA" id="ARBA00005043"/>
    </source>
</evidence>
<evidence type="ECO:0000313" key="13">
    <source>
        <dbReference type="Proteomes" id="UP000800097"/>
    </source>
</evidence>
<dbReference type="Pfam" id="PF23925">
    <property type="entry name" value="A-sol_ELP1"/>
    <property type="match status" value="1"/>
</dbReference>
<proteinExistence type="inferred from homology"/>
<keyword evidence="4" id="KW-0819">tRNA processing</keyword>
<protein>
    <recommendedName>
        <fullName evidence="5">Elongator complex protein 1</fullName>
    </recommendedName>
</protein>
<evidence type="ECO:0000259" key="11">
    <source>
        <dbReference type="Pfam" id="PF23936"/>
    </source>
</evidence>
<feature type="domain" description="ELP1 three-helical bundle" evidence="11">
    <location>
        <begin position="1095"/>
        <end position="1267"/>
    </location>
</feature>
<feature type="region of interest" description="Disordered" evidence="6">
    <location>
        <begin position="1174"/>
        <end position="1201"/>
    </location>
</feature>
<evidence type="ECO:0000259" key="7">
    <source>
        <dbReference type="Pfam" id="PF04762"/>
    </source>
</evidence>
<feature type="domain" description="ELP1 N-terminal second beta-propeller" evidence="8">
    <location>
        <begin position="404"/>
        <end position="663"/>
    </location>
</feature>
<dbReference type="OrthoDB" id="40048at2759"/>
<name>A0A6A6JQX0_WESOR</name>
<dbReference type="SUPFAM" id="SSF69322">
    <property type="entry name" value="Tricorn protease domain 2"/>
    <property type="match status" value="1"/>
</dbReference>
<feature type="domain" description="ELP1 alpha-solenoid" evidence="10">
    <location>
        <begin position="687"/>
        <end position="913"/>
    </location>
</feature>
<dbReference type="EMBL" id="ML986489">
    <property type="protein sequence ID" value="KAF2278096.1"/>
    <property type="molecule type" value="Genomic_DNA"/>
</dbReference>
<dbReference type="GeneID" id="54555830"/>
<dbReference type="UniPathway" id="UPA00988"/>
<dbReference type="InterPro" id="IPR056165">
    <property type="entry name" value="Beta-prop_ELP1_2nd"/>
</dbReference>
<dbReference type="InterPro" id="IPR006849">
    <property type="entry name" value="Elp1"/>
</dbReference>
<comment type="similarity">
    <text evidence="2 5">Belongs to the ELP1/IKA1 family.</text>
</comment>
<comment type="pathway">
    <text evidence="1">tRNA modification; 5-methoxycarbonylmethyl-2-thiouridine-tRNA biosynthesis.</text>
</comment>
<sequence length="1336" mass="149367">MRNLKIVGRSLLRFTGEEPRPLTATAWDAASDALICAFGPTESRAVIELTRLHYDGNSSERKLEGIASWDAPCPLPSLPHDRIVDLHHFSDTSTTCLVLAGGDIILVREHRDHDQDLVEIVGSIDAGISAAAWSPDEELLAIVTAADTLLLMTRDIENITSVTLTADDVNVSNHVSVGWGKKETQFKGKRARALQDPTVPERIDEGVLSPFDDRSVTISWRGDGAFFAVSTIEQERRRMIRVYSREAELDSVSEPVDGLEGALSWRPSGNLMASLRRLSDRIDVVFFERNGLRHGQFDLRFTAEQLQELKSPLALRWNNDSTILAVSHPGKVQLWTMSNYHYYLKQELVFPQGSARNVMCGWHPERPLSVALATADSLHLLDYLSAPATGSVSPPHDYGAVATIDGMFLKLTPLRIANVPPPMSLLRLPLDACPVDVAVSKSSTRIAVVSVAGVAVYALDINKRPVPMPSLLWRSKIPSDHLPRQIAFLGDDKIFVLADRWEGDESFLWTNEAEDLIPCGPILESGRASSLVTSVDYQKVFIQFEDGALYNVGLIDDQEEPSAFSTTLVLKTPPSAPEVKVAIMDAELLAFSLSRSGVLCANDRILVRNCTSYVVTPSHLIFTTTQHLLKFVHLTAVNDLEIPLDEPQKDERCRSIERGARIVTVMPSTYTIVLQMPRGNLETIYPRALVLAAIRRSIDEDRYGDAFRTCRSQRVDMNILHDHDPDRFMTRIEEIVAQIGRVEHIDLLLSQLRNEDVTETMYKETLKRKDLGKKAPQPQAAVGSKVNRICDAFLAVLEKPQYREVHIQNIITAHVCKVPADLESGLEMIGRLQSLFPFPTPYPPWPHPPSPPNLEPETQDPVTEKAAEHICFLADVNQLYDTALGLYNLDLALLIAQQSQKDPREYLPQLQSLHDLPPLRRKFRIDDQLGRRQKALAHLKDLDAFEEVQDYVQKHGLYAEALQLYHYDSISTRVIMRHYADHLAIEDRHKEAAIAYDYLEDHSAAWPHYRSAHLWQEALSSAILAGVSEAQLLSLAASLAEDLAESKDYVSASTIQLSYLRDLPAAIKLLCRACQFAEATRLLTLHRDTTLFSSILDPALIERSGETTEFLAEMRSQLLAQVPRLRELRIKKAADPSAFFEGLDDSSNIPDNVSVAPTETTSGGTFMTRYTNRSSTVNTATTRRTSKKKRQEERKRARGKKGTVYEEEYLVNSIERLIDRVNGMGAAEGEVQRLIEGLVKRGMRERAEAISNAMADVVERCKAAVAELYEKNNETEKDEGQLLSNGEAVLAFHRDPEVERPPLSGADATLWASMAEVNRKRPPPIVKDFKRICLLG</sequence>
<dbReference type="InterPro" id="IPR056169">
    <property type="entry name" value="HB_ELP1"/>
</dbReference>
<dbReference type="Pfam" id="PF23797">
    <property type="entry name" value="Beta-prop_ELP1_2nd"/>
    <property type="match status" value="1"/>
</dbReference>
<dbReference type="GO" id="GO:0033588">
    <property type="term" value="C:elongator holoenzyme complex"/>
    <property type="evidence" value="ECO:0007669"/>
    <property type="project" value="InterPro"/>
</dbReference>
<evidence type="ECO:0000256" key="5">
    <source>
        <dbReference type="PIRNR" id="PIRNR017233"/>
    </source>
</evidence>
<comment type="function">
    <text evidence="5">Component of the elongator complex which is required for multiple tRNA modifications, including mcm5U (5-methoxycarbonylmethyl uridine), mcm5s2U (5-methoxycarbonylmethyl-2-thiouridine), and ncm5U (5-carbamoylmethyl uridine). The elongator complex catalyzes formation of carboxymethyluridine in the wobble base at position 34 in tRNAs.</text>
</comment>
<evidence type="ECO:0000259" key="10">
    <source>
        <dbReference type="Pfam" id="PF23925"/>
    </source>
</evidence>
<dbReference type="RefSeq" id="XP_033655635.1">
    <property type="nucleotide sequence ID" value="XM_033802655.1"/>
</dbReference>
<dbReference type="GO" id="GO:0005829">
    <property type="term" value="C:cytosol"/>
    <property type="evidence" value="ECO:0007669"/>
    <property type="project" value="TreeGrafter"/>
</dbReference>
<dbReference type="PIRSF" id="PIRSF017233">
    <property type="entry name" value="IKAP"/>
    <property type="match status" value="1"/>
</dbReference>
<dbReference type="PANTHER" id="PTHR12747">
    <property type="entry name" value="ELONGATOR COMPLEX PROTEIN 1"/>
    <property type="match status" value="1"/>
</dbReference>
<keyword evidence="13" id="KW-1185">Reference proteome</keyword>
<dbReference type="GO" id="GO:0005634">
    <property type="term" value="C:nucleus"/>
    <property type="evidence" value="ECO:0007669"/>
    <property type="project" value="UniProtKB-SubCell"/>
</dbReference>
<comment type="subcellular location">
    <subcellularLocation>
        <location evidence="5">Cytoplasm</location>
    </subcellularLocation>
    <subcellularLocation>
        <location evidence="5">Nucleus</location>
    </subcellularLocation>
</comment>
<dbReference type="InterPro" id="IPR056166">
    <property type="entry name" value="TPR_ELP1"/>
</dbReference>
<feature type="domain" description="ELP1 first N-terminal beta-propeller" evidence="7">
    <location>
        <begin position="1"/>
        <end position="365"/>
    </location>
</feature>
<keyword evidence="3 5" id="KW-0963">Cytoplasm</keyword>
<evidence type="ECO:0000259" key="9">
    <source>
        <dbReference type="Pfam" id="PF23878"/>
    </source>
</evidence>
<evidence type="ECO:0000256" key="4">
    <source>
        <dbReference type="ARBA" id="ARBA00022694"/>
    </source>
</evidence>
<dbReference type="Pfam" id="PF23878">
    <property type="entry name" value="TPR_ELP1"/>
    <property type="match status" value="1"/>
</dbReference>
<feature type="domain" description="ELP1 TPR" evidence="9">
    <location>
        <begin position="921"/>
        <end position="1081"/>
    </location>
</feature>
<evidence type="ECO:0000256" key="2">
    <source>
        <dbReference type="ARBA" id="ARBA00006086"/>
    </source>
</evidence>
<dbReference type="GO" id="GO:0000049">
    <property type="term" value="F:tRNA binding"/>
    <property type="evidence" value="ECO:0007669"/>
    <property type="project" value="TreeGrafter"/>
</dbReference>
<dbReference type="Pfam" id="PF23936">
    <property type="entry name" value="HB_ELP1"/>
    <property type="match status" value="1"/>
</dbReference>
<evidence type="ECO:0000313" key="12">
    <source>
        <dbReference type="EMBL" id="KAF2278096.1"/>
    </source>
</evidence>
<evidence type="ECO:0000256" key="6">
    <source>
        <dbReference type="SAM" id="MobiDB-lite"/>
    </source>
</evidence>
<reference evidence="12" key="1">
    <citation type="journal article" date="2020" name="Stud. Mycol.">
        <title>101 Dothideomycetes genomes: a test case for predicting lifestyles and emergence of pathogens.</title>
        <authorList>
            <person name="Haridas S."/>
            <person name="Albert R."/>
            <person name="Binder M."/>
            <person name="Bloem J."/>
            <person name="Labutti K."/>
            <person name="Salamov A."/>
            <person name="Andreopoulos B."/>
            <person name="Baker S."/>
            <person name="Barry K."/>
            <person name="Bills G."/>
            <person name="Bluhm B."/>
            <person name="Cannon C."/>
            <person name="Castanera R."/>
            <person name="Culley D."/>
            <person name="Daum C."/>
            <person name="Ezra D."/>
            <person name="Gonzalez J."/>
            <person name="Henrissat B."/>
            <person name="Kuo A."/>
            <person name="Liang C."/>
            <person name="Lipzen A."/>
            <person name="Lutzoni F."/>
            <person name="Magnuson J."/>
            <person name="Mondo S."/>
            <person name="Nolan M."/>
            <person name="Ohm R."/>
            <person name="Pangilinan J."/>
            <person name="Park H.-J."/>
            <person name="Ramirez L."/>
            <person name="Alfaro M."/>
            <person name="Sun H."/>
            <person name="Tritt A."/>
            <person name="Yoshinaga Y."/>
            <person name="Zwiers L.-H."/>
            <person name="Turgeon B."/>
            <person name="Goodwin S."/>
            <person name="Spatafora J."/>
            <person name="Crous P."/>
            <person name="Grigoriev I."/>
        </authorList>
    </citation>
    <scope>NUCLEOTIDE SEQUENCE</scope>
    <source>
        <strain evidence="12">CBS 379.55</strain>
    </source>
</reference>
<dbReference type="GO" id="GO:0002926">
    <property type="term" value="P:tRNA wobble base 5-methoxycarbonylmethyl-2-thiouridinylation"/>
    <property type="evidence" value="ECO:0007669"/>
    <property type="project" value="TreeGrafter"/>
</dbReference>
<gene>
    <name evidence="12" type="ORF">EI97DRAFT_500290</name>
</gene>
<dbReference type="InterPro" id="IPR056164">
    <property type="entry name" value="Beta-prop_ELP1_1st"/>
</dbReference>
<dbReference type="PANTHER" id="PTHR12747:SF0">
    <property type="entry name" value="ELONGATOR COMPLEX PROTEIN 1"/>
    <property type="match status" value="1"/>
</dbReference>
<dbReference type="SUPFAM" id="SSF82171">
    <property type="entry name" value="DPP6 N-terminal domain-like"/>
    <property type="match status" value="1"/>
</dbReference>
<dbReference type="Proteomes" id="UP000800097">
    <property type="component" value="Unassembled WGS sequence"/>
</dbReference>
<accession>A0A6A6JQX0</accession>
<dbReference type="Pfam" id="PF04762">
    <property type="entry name" value="Beta-prop_ELP1_1st"/>
    <property type="match status" value="1"/>
</dbReference>
<dbReference type="InterPro" id="IPR056167">
    <property type="entry name" value="A-sol_ELP1"/>
</dbReference>
<evidence type="ECO:0000259" key="8">
    <source>
        <dbReference type="Pfam" id="PF23797"/>
    </source>
</evidence>
<organism evidence="12 13">
    <name type="scientific">Westerdykella ornata</name>
    <dbReference type="NCBI Taxonomy" id="318751"/>
    <lineage>
        <taxon>Eukaryota</taxon>
        <taxon>Fungi</taxon>
        <taxon>Dikarya</taxon>
        <taxon>Ascomycota</taxon>
        <taxon>Pezizomycotina</taxon>
        <taxon>Dothideomycetes</taxon>
        <taxon>Pleosporomycetidae</taxon>
        <taxon>Pleosporales</taxon>
        <taxon>Sporormiaceae</taxon>
        <taxon>Westerdykella</taxon>
    </lineage>
</organism>
<evidence type="ECO:0000256" key="3">
    <source>
        <dbReference type="ARBA" id="ARBA00022490"/>
    </source>
</evidence>
<keyword evidence="5" id="KW-0539">Nucleus</keyword>